<organism evidence="2 3">
    <name type="scientific">Syncephalastrum racemosum</name>
    <name type="common">Filamentous fungus</name>
    <dbReference type="NCBI Taxonomy" id="13706"/>
    <lineage>
        <taxon>Eukaryota</taxon>
        <taxon>Fungi</taxon>
        <taxon>Fungi incertae sedis</taxon>
        <taxon>Mucoromycota</taxon>
        <taxon>Mucoromycotina</taxon>
        <taxon>Mucoromycetes</taxon>
        <taxon>Mucorales</taxon>
        <taxon>Syncephalastraceae</taxon>
        <taxon>Syncephalastrum</taxon>
    </lineage>
</organism>
<keyword evidence="3" id="KW-1185">Reference proteome</keyword>
<keyword evidence="1" id="KW-0812">Transmembrane</keyword>
<comment type="caution">
    <text evidence="2">The sequence shown here is derived from an EMBL/GenBank/DDBJ whole genome shotgun (WGS) entry which is preliminary data.</text>
</comment>
<dbReference type="Proteomes" id="UP000242180">
    <property type="component" value="Unassembled WGS sequence"/>
</dbReference>
<accession>A0A1X2HGU0</accession>
<dbReference type="EMBL" id="MCGN01000004">
    <property type="protein sequence ID" value="ORY98185.1"/>
    <property type="molecule type" value="Genomic_DNA"/>
</dbReference>
<name>A0A1X2HGU0_SYNRA</name>
<evidence type="ECO:0000256" key="1">
    <source>
        <dbReference type="SAM" id="Phobius"/>
    </source>
</evidence>
<keyword evidence="1" id="KW-1133">Transmembrane helix</keyword>
<feature type="transmembrane region" description="Helical" evidence="1">
    <location>
        <begin position="12"/>
        <end position="33"/>
    </location>
</feature>
<sequence>MHPLLAHGVLPYSSIVALDYNIIDLAVIEYVSACAANKHIRNQDGVSIASFLSMLKLTCIGSFWYLDGFYGGS</sequence>
<protein>
    <submittedName>
        <fullName evidence="2">Uncharacterized protein</fullName>
    </submittedName>
</protein>
<reference evidence="2 3" key="1">
    <citation type="submission" date="2016-07" db="EMBL/GenBank/DDBJ databases">
        <title>Pervasive Adenine N6-methylation of Active Genes in Fungi.</title>
        <authorList>
            <consortium name="DOE Joint Genome Institute"/>
            <person name="Mondo S.J."/>
            <person name="Dannebaum R.O."/>
            <person name="Kuo R.C."/>
            <person name="Labutti K."/>
            <person name="Haridas S."/>
            <person name="Kuo A."/>
            <person name="Salamov A."/>
            <person name="Ahrendt S.R."/>
            <person name="Lipzen A."/>
            <person name="Sullivan W."/>
            <person name="Andreopoulos W.B."/>
            <person name="Clum A."/>
            <person name="Lindquist E."/>
            <person name="Daum C."/>
            <person name="Ramamoorthy G.K."/>
            <person name="Gryganskyi A."/>
            <person name="Culley D."/>
            <person name="Magnuson J.K."/>
            <person name="James T.Y."/>
            <person name="O'Malley M.A."/>
            <person name="Stajich J.E."/>
            <person name="Spatafora J.W."/>
            <person name="Visel A."/>
            <person name="Grigoriev I.V."/>
        </authorList>
    </citation>
    <scope>NUCLEOTIDE SEQUENCE [LARGE SCALE GENOMIC DNA]</scope>
    <source>
        <strain evidence="2 3">NRRL 2496</strain>
    </source>
</reference>
<feature type="transmembrane region" description="Helical" evidence="1">
    <location>
        <begin position="45"/>
        <end position="66"/>
    </location>
</feature>
<evidence type="ECO:0000313" key="3">
    <source>
        <dbReference type="Proteomes" id="UP000242180"/>
    </source>
</evidence>
<proteinExistence type="predicted"/>
<gene>
    <name evidence="2" type="ORF">BCR43DRAFT_263643</name>
</gene>
<keyword evidence="1" id="KW-0472">Membrane</keyword>
<evidence type="ECO:0000313" key="2">
    <source>
        <dbReference type="EMBL" id="ORY98185.1"/>
    </source>
</evidence>
<dbReference type="AlphaFoldDB" id="A0A1X2HGU0"/>
<dbReference type="InParanoid" id="A0A1X2HGU0"/>